<dbReference type="SMART" id="SM00271">
    <property type="entry name" value="DnaJ"/>
    <property type="match status" value="1"/>
</dbReference>
<gene>
    <name evidence="4" type="ORF">P0Y48_01345</name>
</gene>
<dbReference type="Gene3D" id="1.10.287.110">
    <property type="entry name" value="DnaJ domain"/>
    <property type="match status" value="1"/>
</dbReference>
<sequence length="192" mass="20561">MTLDEARTCLGLDRDASTSDIHRAFRARAREVHPDRHPGAHDADRARLASEFDRARAARDALLSWAALAPASPGGASGAASGREAARGPEDASHRASSASSPADAPSHPEKAPTDPPPRRRARPRTSETRRPEAAPRVTMRFEEFVAFTDAAGFGIGRRSRRWIDWPRVIAWSSVGVLAAAIAVAAAFTALL</sequence>
<proteinExistence type="predicted"/>
<evidence type="ECO:0000256" key="2">
    <source>
        <dbReference type="SAM" id="Phobius"/>
    </source>
</evidence>
<dbReference type="Pfam" id="PF00226">
    <property type="entry name" value="DnaJ"/>
    <property type="match status" value="1"/>
</dbReference>
<feature type="compositionally biased region" description="Low complexity" evidence="1">
    <location>
        <begin position="69"/>
        <end position="83"/>
    </location>
</feature>
<evidence type="ECO:0000313" key="4">
    <source>
        <dbReference type="EMBL" id="WEK13885.1"/>
    </source>
</evidence>
<dbReference type="InterPro" id="IPR001623">
    <property type="entry name" value="DnaJ_domain"/>
</dbReference>
<evidence type="ECO:0000259" key="3">
    <source>
        <dbReference type="PROSITE" id="PS50076"/>
    </source>
</evidence>
<dbReference type="Proteomes" id="UP001213972">
    <property type="component" value="Chromosome"/>
</dbReference>
<feature type="domain" description="J" evidence="3">
    <location>
        <begin position="5"/>
        <end position="67"/>
    </location>
</feature>
<dbReference type="InterPro" id="IPR036869">
    <property type="entry name" value="J_dom_sf"/>
</dbReference>
<keyword evidence="2" id="KW-0812">Transmembrane</keyword>
<accession>A0AAJ5W1H6</accession>
<dbReference type="PROSITE" id="PS50076">
    <property type="entry name" value="DNAJ_2"/>
    <property type="match status" value="1"/>
</dbReference>
<organism evidence="4 5">
    <name type="scientific">Candidatus Microbacterium phytovorans</name>
    <dbReference type="NCBI Taxonomy" id="3121374"/>
    <lineage>
        <taxon>Bacteria</taxon>
        <taxon>Bacillati</taxon>
        <taxon>Actinomycetota</taxon>
        <taxon>Actinomycetes</taxon>
        <taxon>Micrococcales</taxon>
        <taxon>Microbacteriaceae</taxon>
        <taxon>Microbacterium</taxon>
    </lineage>
</organism>
<evidence type="ECO:0000313" key="5">
    <source>
        <dbReference type="Proteomes" id="UP001213972"/>
    </source>
</evidence>
<feature type="transmembrane region" description="Helical" evidence="2">
    <location>
        <begin position="169"/>
        <end position="191"/>
    </location>
</feature>
<dbReference type="SUPFAM" id="SSF46565">
    <property type="entry name" value="Chaperone J-domain"/>
    <property type="match status" value="1"/>
</dbReference>
<feature type="compositionally biased region" description="Basic and acidic residues" evidence="1">
    <location>
        <begin position="125"/>
        <end position="136"/>
    </location>
</feature>
<evidence type="ECO:0000256" key="1">
    <source>
        <dbReference type="SAM" id="MobiDB-lite"/>
    </source>
</evidence>
<protein>
    <submittedName>
        <fullName evidence="4">DnaJ domain-containing protein</fullName>
    </submittedName>
</protein>
<dbReference type="EMBL" id="CP119321">
    <property type="protein sequence ID" value="WEK13885.1"/>
    <property type="molecule type" value="Genomic_DNA"/>
</dbReference>
<name>A0AAJ5W1H6_9MICO</name>
<reference evidence="4" key="1">
    <citation type="submission" date="2023-03" db="EMBL/GenBank/DDBJ databases">
        <title>Andean soil-derived lignocellulolytic bacterial consortium as a source of novel taxa and putative plastic-active enzymes.</title>
        <authorList>
            <person name="Diaz-Garcia L."/>
            <person name="Chuvochina M."/>
            <person name="Feuerriegel G."/>
            <person name="Bunk B."/>
            <person name="Sproer C."/>
            <person name="Streit W.R."/>
            <person name="Rodriguez L.M."/>
            <person name="Overmann J."/>
            <person name="Jimenez D.J."/>
        </authorList>
    </citation>
    <scope>NUCLEOTIDE SEQUENCE</scope>
    <source>
        <strain evidence="4">MAG 4610</strain>
    </source>
</reference>
<keyword evidence="2" id="KW-1133">Transmembrane helix</keyword>
<feature type="region of interest" description="Disordered" evidence="1">
    <location>
        <begin position="69"/>
        <end position="136"/>
    </location>
</feature>
<feature type="compositionally biased region" description="Low complexity" evidence="1">
    <location>
        <begin position="95"/>
        <end position="106"/>
    </location>
</feature>
<dbReference type="CDD" id="cd06257">
    <property type="entry name" value="DnaJ"/>
    <property type="match status" value="1"/>
</dbReference>
<dbReference type="AlphaFoldDB" id="A0AAJ5W1H6"/>
<feature type="compositionally biased region" description="Basic and acidic residues" evidence="1">
    <location>
        <begin position="84"/>
        <end position="94"/>
    </location>
</feature>
<keyword evidence="2" id="KW-0472">Membrane</keyword>